<proteinExistence type="predicted"/>
<accession>A0ABP8QGA3</accession>
<dbReference type="EMBL" id="BAABHF010000028">
    <property type="protein sequence ID" value="GAA4502866.1"/>
    <property type="molecule type" value="Genomic_DNA"/>
</dbReference>
<organism evidence="1 2">
    <name type="scientific">Actinoallomurus oryzae</name>
    <dbReference type="NCBI Taxonomy" id="502180"/>
    <lineage>
        <taxon>Bacteria</taxon>
        <taxon>Bacillati</taxon>
        <taxon>Actinomycetota</taxon>
        <taxon>Actinomycetes</taxon>
        <taxon>Streptosporangiales</taxon>
        <taxon>Thermomonosporaceae</taxon>
        <taxon>Actinoallomurus</taxon>
    </lineage>
</organism>
<dbReference type="Pfam" id="PF19463">
    <property type="entry name" value="DUF6000"/>
    <property type="match status" value="1"/>
</dbReference>
<sequence length="210" mass="23738">MGFVRPDDPAVADLVRRYVVWSSAPDQRRYLRLFHGGALGEDRAFLRALAEDARRITDEELGRLLTVEWRSRLTAAWLIGLDRRTVFRRLLGELLLESELMYSGQAYCFALARFGGHEDADLLAAYLDRYLPRRDCYYDQHWAIGALLYLDDRLGGHRAARFLGADGLWARSATRDLDPAEYRRVTGRLCALADDIHGAGGDSSTNAKSS</sequence>
<gene>
    <name evidence="1" type="ORF">GCM10023191_055010</name>
</gene>
<name>A0ABP8QGA3_9ACTN</name>
<keyword evidence="2" id="KW-1185">Reference proteome</keyword>
<evidence type="ECO:0000313" key="2">
    <source>
        <dbReference type="Proteomes" id="UP001500503"/>
    </source>
</evidence>
<reference evidence="2" key="1">
    <citation type="journal article" date="2019" name="Int. J. Syst. Evol. Microbiol.">
        <title>The Global Catalogue of Microorganisms (GCM) 10K type strain sequencing project: providing services to taxonomists for standard genome sequencing and annotation.</title>
        <authorList>
            <consortium name="The Broad Institute Genomics Platform"/>
            <consortium name="The Broad Institute Genome Sequencing Center for Infectious Disease"/>
            <person name="Wu L."/>
            <person name="Ma J."/>
        </authorList>
    </citation>
    <scope>NUCLEOTIDE SEQUENCE [LARGE SCALE GENOMIC DNA]</scope>
    <source>
        <strain evidence="2">JCM 17933</strain>
    </source>
</reference>
<dbReference type="RefSeq" id="WP_345468785.1">
    <property type="nucleotide sequence ID" value="NZ_BAABHF010000028.1"/>
</dbReference>
<dbReference type="InterPro" id="IPR046042">
    <property type="entry name" value="DUF6000"/>
</dbReference>
<dbReference type="Proteomes" id="UP001500503">
    <property type="component" value="Unassembled WGS sequence"/>
</dbReference>
<protein>
    <submittedName>
        <fullName evidence="1">Uncharacterized protein</fullName>
    </submittedName>
</protein>
<evidence type="ECO:0000313" key="1">
    <source>
        <dbReference type="EMBL" id="GAA4502866.1"/>
    </source>
</evidence>
<comment type="caution">
    <text evidence="1">The sequence shown here is derived from an EMBL/GenBank/DDBJ whole genome shotgun (WGS) entry which is preliminary data.</text>
</comment>